<dbReference type="AlphaFoldDB" id="A0A545VK45"/>
<dbReference type="InterPro" id="IPR042097">
    <property type="entry name" value="Aminopeptidase_N-like_N_sf"/>
</dbReference>
<dbReference type="InterPro" id="IPR024571">
    <property type="entry name" value="ERAP1-like_C_dom"/>
</dbReference>
<evidence type="ECO:0000256" key="9">
    <source>
        <dbReference type="PIRSR" id="PIRSR634016-3"/>
    </source>
</evidence>
<comment type="caution">
    <text evidence="15">The sequence shown here is derived from an EMBL/GenBank/DDBJ whole genome shotgun (WGS) entry which is preliminary data.</text>
</comment>
<dbReference type="OrthoDB" id="10031169at2759"/>
<dbReference type="Pfam" id="PF11838">
    <property type="entry name" value="ERAP1_C"/>
    <property type="match status" value="1"/>
</dbReference>
<evidence type="ECO:0000259" key="13">
    <source>
        <dbReference type="Pfam" id="PF11838"/>
    </source>
</evidence>
<feature type="active site" description="Proton acceptor" evidence="8">
    <location>
        <position position="322"/>
    </location>
</feature>
<comment type="similarity">
    <text evidence="1 11">Belongs to the peptidase M1 family.</text>
</comment>
<dbReference type="GO" id="GO:0043171">
    <property type="term" value="P:peptide catabolic process"/>
    <property type="evidence" value="ECO:0007669"/>
    <property type="project" value="TreeGrafter"/>
</dbReference>
<evidence type="ECO:0000256" key="5">
    <source>
        <dbReference type="ARBA" id="ARBA00022801"/>
    </source>
</evidence>
<dbReference type="InterPro" id="IPR001930">
    <property type="entry name" value="Peptidase_M1"/>
</dbReference>
<dbReference type="PANTHER" id="PTHR11533">
    <property type="entry name" value="PROTEASE M1 ZINC METALLOPROTEASE"/>
    <property type="match status" value="1"/>
</dbReference>
<sequence>MGDRDTLSSAVVPRHYKLDLANLNFETWTYDGMVSIYVDFETPCRSITLHATNLELRSAKVLLDANVAVQCTSFSKDDTRETTTIELGEEIAAQNGVTIVIAFQGAISDTLSGFYRSTYKPVTEHAASVPRGDDDAHYVLSTHFEANYARHTFPCFDAPNLKATFAFSIEVPSDLTALSNMPTKATVPSQRQGWSVVSFETSPVMSTYLLAWAVGDFAYLEALTEKTYNGRRIPVRVYAVRGVEQQGEYALAMAPRVIDFYSDLFGIPYPLEKMDILAVPQMPMDSMEHWGLITSQPPGILFDRQDSPESRKMIIADNVCHELAHQWFGNLVTMDWWNELWLNEGFATWVGHYAVNELFPSWNIWGDFSSGRMEDAFRADGLRSSHPVHIPADSGLQVHELFDQISYGKGCAVIRMLVGYIGAGVFFEGVREYLKSNAYGNATAGALWACLDAASGKDVGAMADCWLNHVGYPVVEVTEDLQRNEISVRQSRFLTSGDVEPDDDKTVWRIPLGIQGFKMARADDPFLLTKQDTVVGVDMDFYLVNAKGAGFYRVAYPPSRLVKLSTQLDRLTPEDKISIIGSQAALAFVGASSSVSLLSFLRGFCREEHFVVWIHILDTLDKVNYVFAEDVQIRAGLRQFTLQLIGDKTKELIKQGPSADDFLQKSLFRSLLTRAAECGHPQTIDAFYPVFHDWEVSGTEIDPSMRRIALHAAMSKDPSAAFTTIQAAASAMDSSDSKRDMLRALAVTDDPDKLSTLTELNLSGAVGMGDIGVLLMALSAHPIGRHAQWAVIKEMWAAVAEVVSDPGLMTHFLRISLAGFSTEAMALDVESFFADKDTAAFGSTLESAKEEIRGLAEYRESDSESLRKWLMDGNYI</sequence>
<evidence type="ECO:0000256" key="1">
    <source>
        <dbReference type="ARBA" id="ARBA00010136"/>
    </source>
</evidence>
<organism evidence="15 16">
    <name type="scientific">Cordyceps javanica</name>
    <dbReference type="NCBI Taxonomy" id="43265"/>
    <lineage>
        <taxon>Eukaryota</taxon>
        <taxon>Fungi</taxon>
        <taxon>Dikarya</taxon>
        <taxon>Ascomycota</taxon>
        <taxon>Pezizomycotina</taxon>
        <taxon>Sordariomycetes</taxon>
        <taxon>Hypocreomycetidae</taxon>
        <taxon>Hypocreales</taxon>
        <taxon>Cordycipitaceae</taxon>
        <taxon>Cordyceps</taxon>
    </lineage>
</organism>
<dbReference type="InterPro" id="IPR050344">
    <property type="entry name" value="Peptidase_M1_aminopeptidases"/>
</dbReference>
<reference evidence="15 16" key="1">
    <citation type="journal article" date="2019" name="Appl. Microbiol. Biotechnol.">
        <title>Genome sequence of Isaria javanica and comparative genome analysis insights into family S53 peptidase evolution in fungal entomopathogens.</title>
        <authorList>
            <person name="Lin R."/>
            <person name="Zhang X."/>
            <person name="Xin B."/>
            <person name="Zou M."/>
            <person name="Gao Y."/>
            <person name="Qin F."/>
            <person name="Hu Q."/>
            <person name="Xie B."/>
            <person name="Cheng X."/>
        </authorList>
    </citation>
    <scope>NUCLEOTIDE SEQUENCE [LARGE SCALE GENOMIC DNA]</scope>
    <source>
        <strain evidence="15 16">IJ1G</strain>
    </source>
</reference>
<protein>
    <recommendedName>
        <fullName evidence="11">Aminopeptidase</fullName>
        <ecNumber evidence="11">3.4.11.-</ecNumber>
    </recommendedName>
</protein>
<evidence type="ECO:0000313" key="15">
    <source>
        <dbReference type="EMBL" id="TQV92795.1"/>
    </source>
</evidence>
<dbReference type="EMBL" id="SPUK01000014">
    <property type="protein sequence ID" value="TQV92795.1"/>
    <property type="molecule type" value="Genomic_DNA"/>
</dbReference>
<keyword evidence="4 9" id="KW-0479">Metal-binding</keyword>
<evidence type="ECO:0000256" key="8">
    <source>
        <dbReference type="PIRSR" id="PIRSR634016-1"/>
    </source>
</evidence>
<dbReference type="FunFam" id="1.10.390.10:FF:000001">
    <property type="entry name" value="Aminopeptidase"/>
    <property type="match status" value="1"/>
</dbReference>
<keyword evidence="6 9" id="KW-0862">Zinc</keyword>
<dbReference type="SUPFAM" id="SSF55486">
    <property type="entry name" value="Metalloproteases ('zincins'), catalytic domain"/>
    <property type="match status" value="1"/>
</dbReference>
<keyword evidence="16" id="KW-1185">Reference proteome</keyword>
<feature type="domain" description="Aminopeptidase N-like N-terminal" evidence="14">
    <location>
        <begin position="12"/>
        <end position="209"/>
    </location>
</feature>
<dbReference type="GO" id="GO:0070006">
    <property type="term" value="F:metalloaminopeptidase activity"/>
    <property type="evidence" value="ECO:0007669"/>
    <property type="project" value="TreeGrafter"/>
</dbReference>
<evidence type="ECO:0000256" key="4">
    <source>
        <dbReference type="ARBA" id="ARBA00022723"/>
    </source>
</evidence>
<dbReference type="Pfam" id="PF01433">
    <property type="entry name" value="Peptidase_M1"/>
    <property type="match status" value="1"/>
</dbReference>
<dbReference type="InterPro" id="IPR034016">
    <property type="entry name" value="M1_APN-typ"/>
</dbReference>
<keyword evidence="2 11" id="KW-0031">Aminopeptidase</keyword>
<dbReference type="PANTHER" id="PTHR11533:SF171">
    <property type="entry name" value="AMINOPEPTIDASE"/>
    <property type="match status" value="1"/>
</dbReference>
<proteinExistence type="inferred from homology"/>
<feature type="domain" description="ERAP1-like C-terminal" evidence="13">
    <location>
        <begin position="541"/>
        <end position="853"/>
    </location>
</feature>
<evidence type="ECO:0000256" key="6">
    <source>
        <dbReference type="ARBA" id="ARBA00022833"/>
    </source>
</evidence>
<keyword evidence="5 11" id="KW-0378">Hydrolase</keyword>
<dbReference type="CDD" id="cd09601">
    <property type="entry name" value="M1_APN-Q_like"/>
    <property type="match status" value="1"/>
</dbReference>
<accession>A0A545VK45</accession>
<evidence type="ECO:0000313" key="16">
    <source>
        <dbReference type="Proteomes" id="UP000315783"/>
    </source>
</evidence>
<feature type="domain" description="Peptidase M1 membrane alanine aminopeptidase" evidence="12">
    <location>
        <begin position="249"/>
        <end position="466"/>
    </location>
</feature>
<comment type="cofactor">
    <cofactor evidence="9 11">
        <name>Zn(2+)</name>
        <dbReference type="ChEBI" id="CHEBI:29105"/>
    </cofactor>
    <text evidence="9 11">Binds 1 zinc ion per subunit.</text>
</comment>
<keyword evidence="7 11" id="KW-0482">Metalloprotease</keyword>
<feature type="binding site" evidence="9">
    <location>
        <position position="325"/>
    </location>
    <ligand>
        <name>Zn(2+)</name>
        <dbReference type="ChEBI" id="CHEBI:29105"/>
        <note>catalytic</note>
    </ligand>
</feature>
<gene>
    <name evidence="15" type="ORF">IF1G_08719</name>
</gene>
<evidence type="ECO:0000259" key="12">
    <source>
        <dbReference type="Pfam" id="PF01433"/>
    </source>
</evidence>
<evidence type="ECO:0000259" key="14">
    <source>
        <dbReference type="Pfam" id="PF17900"/>
    </source>
</evidence>
<dbReference type="InterPro" id="IPR027268">
    <property type="entry name" value="Peptidase_M4/M1_CTD_sf"/>
</dbReference>
<dbReference type="Pfam" id="PF17900">
    <property type="entry name" value="Peptidase_M1_N"/>
    <property type="match status" value="1"/>
</dbReference>
<dbReference type="PRINTS" id="PR00756">
    <property type="entry name" value="ALADIPTASE"/>
</dbReference>
<dbReference type="GO" id="GO:0042277">
    <property type="term" value="F:peptide binding"/>
    <property type="evidence" value="ECO:0007669"/>
    <property type="project" value="TreeGrafter"/>
</dbReference>
<dbReference type="GO" id="GO:0008270">
    <property type="term" value="F:zinc ion binding"/>
    <property type="evidence" value="ECO:0007669"/>
    <property type="project" value="UniProtKB-UniRule"/>
</dbReference>
<evidence type="ECO:0000256" key="7">
    <source>
        <dbReference type="ARBA" id="ARBA00023049"/>
    </source>
</evidence>
<dbReference type="Gene3D" id="1.25.50.20">
    <property type="match status" value="1"/>
</dbReference>
<evidence type="ECO:0000256" key="3">
    <source>
        <dbReference type="ARBA" id="ARBA00022670"/>
    </source>
</evidence>
<dbReference type="EC" id="3.4.11.-" evidence="11"/>
<feature type="binding site" evidence="9">
    <location>
        <position position="321"/>
    </location>
    <ligand>
        <name>Zn(2+)</name>
        <dbReference type="ChEBI" id="CHEBI:29105"/>
        <note>catalytic</note>
    </ligand>
</feature>
<name>A0A545VK45_9HYPO</name>
<evidence type="ECO:0000256" key="2">
    <source>
        <dbReference type="ARBA" id="ARBA00022438"/>
    </source>
</evidence>
<dbReference type="GO" id="GO:0016020">
    <property type="term" value="C:membrane"/>
    <property type="evidence" value="ECO:0007669"/>
    <property type="project" value="TreeGrafter"/>
</dbReference>
<dbReference type="STRING" id="43265.A0A545VK45"/>
<dbReference type="GO" id="GO:0006508">
    <property type="term" value="P:proteolysis"/>
    <property type="evidence" value="ECO:0007669"/>
    <property type="project" value="UniProtKB-KW"/>
</dbReference>
<dbReference type="Gene3D" id="2.60.40.1730">
    <property type="entry name" value="tricorn interacting facor f3 domain"/>
    <property type="match status" value="1"/>
</dbReference>
<dbReference type="InterPro" id="IPR045357">
    <property type="entry name" value="Aminopeptidase_N-like_N"/>
</dbReference>
<keyword evidence="3 11" id="KW-0645">Protease</keyword>
<evidence type="ECO:0000256" key="10">
    <source>
        <dbReference type="PIRSR" id="PIRSR634016-4"/>
    </source>
</evidence>
<feature type="binding site" evidence="9">
    <location>
        <position position="344"/>
    </location>
    <ligand>
        <name>Zn(2+)</name>
        <dbReference type="ChEBI" id="CHEBI:29105"/>
        <note>catalytic</note>
    </ligand>
</feature>
<evidence type="ECO:0000256" key="11">
    <source>
        <dbReference type="RuleBase" id="RU364040"/>
    </source>
</evidence>
<dbReference type="Gene3D" id="2.60.40.1910">
    <property type="match status" value="1"/>
</dbReference>
<dbReference type="GO" id="GO:0005737">
    <property type="term" value="C:cytoplasm"/>
    <property type="evidence" value="ECO:0007669"/>
    <property type="project" value="TreeGrafter"/>
</dbReference>
<feature type="site" description="Transition state stabilizer" evidence="10">
    <location>
        <position position="407"/>
    </location>
</feature>
<dbReference type="InterPro" id="IPR014782">
    <property type="entry name" value="Peptidase_M1_dom"/>
</dbReference>
<dbReference type="SUPFAM" id="SSF63737">
    <property type="entry name" value="Leukotriene A4 hydrolase N-terminal domain"/>
    <property type="match status" value="1"/>
</dbReference>
<dbReference type="Proteomes" id="UP000315783">
    <property type="component" value="Unassembled WGS sequence"/>
</dbReference>
<dbReference type="Gene3D" id="1.10.390.10">
    <property type="entry name" value="Neutral Protease Domain 2"/>
    <property type="match status" value="1"/>
</dbReference>